<keyword evidence="4" id="KW-1185">Reference proteome</keyword>
<feature type="transmembrane region" description="Helical" evidence="2">
    <location>
        <begin position="34"/>
        <end position="55"/>
    </location>
</feature>
<reference evidence="3 4" key="1">
    <citation type="journal article" date="2019" name="ISME J.">
        <title>Isolation and characterization of a thermophilic sulfur- and iron-reducing thaumarchaeote from a terrestrial acidic hot spring.</title>
        <authorList>
            <person name="Kato S."/>
            <person name="Itoh T."/>
            <person name="Yuki M."/>
            <person name="Nagamori M."/>
            <person name="Ohnishi M."/>
            <person name="Uematsu K."/>
            <person name="Suzuki K."/>
            <person name="Takashina T."/>
            <person name="Ohkuma M."/>
        </authorList>
    </citation>
    <scope>NUCLEOTIDE SEQUENCE [LARGE SCALE GENOMIC DNA]</scope>
    <source>
        <strain evidence="3 4">NAS-02</strain>
    </source>
</reference>
<proteinExistence type="predicted"/>
<accession>A0A4P2VF34</accession>
<dbReference type="GeneID" id="55584510"/>
<dbReference type="KEGG" id="ccai:NAS2_0694"/>
<keyword evidence="2" id="KW-1133">Transmembrane helix</keyword>
<keyword evidence="2" id="KW-0472">Membrane</keyword>
<evidence type="ECO:0000313" key="3">
    <source>
        <dbReference type="EMBL" id="BBE42083.1"/>
    </source>
</evidence>
<feature type="region of interest" description="Disordered" evidence="1">
    <location>
        <begin position="141"/>
        <end position="196"/>
    </location>
</feature>
<dbReference type="Proteomes" id="UP000509448">
    <property type="component" value="Chromosome"/>
</dbReference>
<gene>
    <name evidence="3" type="ORF">NAS2_0694</name>
</gene>
<keyword evidence="2" id="KW-0812">Transmembrane</keyword>
<evidence type="ECO:0000313" key="4">
    <source>
        <dbReference type="Proteomes" id="UP000509448"/>
    </source>
</evidence>
<evidence type="ECO:0000256" key="2">
    <source>
        <dbReference type="SAM" id="Phobius"/>
    </source>
</evidence>
<name>A0A4P2VF34_9ARCH</name>
<dbReference type="RefSeq" id="WP_174448360.1">
    <property type="nucleotide sequence ID" value="NZ_AP018732.1"/>
</dbReference>
<organism evidence="3 4">
    <name type="scientific">Conexivisphaera calida</name>
    <dbReference type="NCBI Taxonomy" id="1874277"/>
    <lineage>
        <taxon>Archaea</taxon>
        <taxon>Nitrososphaerota</taxon>
        <taxon>Conexivisphaeria</taxon>
        <taxon>Conexivisphaerales</taxon>
        <taxon>Conexivisphaeraceae</taxon>
        <taxon>Conexivisphaera</taxon>
    </lineage>
</organism>
<feature type="transmembrane region" description="Helical" evidence="2">
    <location>
        <begin position="9"/>
        <end position="28"/>
    </location>
</feature>
<dbReference type="AlphaFoldDB" id="A0A4P2VF34"/>
<dbReference type="EMBL" id="AP018732">
    <property type="protein sequence ID" value="BBE42083.1"/>
    <property type="molecule type" value="Genomic_DNA"/>
</dbReference>
<evidence type="ECO:0000256" key="1">
    <source>
        <dbReference type="SAM" id="MobiDB-lite"/>
    </source>
</evidence>
<sequence>MAGTGRLRPALKFAAAAIVLYLMLASVLMSTYDFIRYGAFPAALIVVALGILYGVRRRDSSRRSSVRVLVDAPPGSDPARDLEARLDQYREAASRDPSRMPQLALRLLALSSLYEGRDPGQVRVVPRGGPRCREVRLLSGRRRRERGQGGCAGGGRLPRRAPLRNARGGCAGARPALPPSPRAPALTPTWPGSPSS</sequence>
<protein>
    <submittedName>
        <fullName evidence="3">Uncharacterized protein</fullName>
    </submittedName>
</protein>